<keyword evidence="3" id="KW-1185">Reference proteome</keyword>
<feature type="compositionally biased region" description="Basic and acidic residues" evidence="1">
    <location>
        <begin position="40"/>
        <end position="50"/>
    </location>
</feature>
<feature type="compositionally biased region" description="Low complexity" evidence="1">
    <location>
        <begin position="30"/>
        <end position="39"/>
    </location>
</feature>
<feature type="region of interest" description="Disordered" evidence="1">
    <location>
        <begin position="259"/>
        <end position="278"/>
    </location>
</feature>
<dbReference type="KEGG" id="pdio:PDMSB3_0145.1"/>
<dbReference type="EMBL" id="LR699554">
    <property type="protein sequence ID" value="VVD31448.1"/>
    <property type="molecule type" value="Genomic_DNA"/>
</dbReference>
<accession>A0A5Q4ZM18</accession>
<protein>
    <submittedName>
        <fullName evidence="2">Uncharacterized protein</fullName>
    </submittedName>
</protein>
<sequence length="335" mass="35851">MNRPLALIEGDLALPSARPFDALPPPFGSRRGPAQAAAPREPRPKSRTDAQRAIQNAVQPQASAIRRGTFPPGVKFLLFYKLPQQRDHSRRFDEQLAEARHYLEIGGVRPRSTRSDHVLGAAIFAGCGIALAWLLTTCATHGADKAATAVIGRVAVRPPVEFTGTVTQSGSSAANSTPKPAASKASAPANATPGAAFGNVPTSESQRVEHLVKQWATRVSADQAAPSRPAKANRQVSIARLSKLHVDGRLALSRITNAATRPSPSKSGEWTARSSSVNETAERATLFDWAAQQRRAAITTHAGVPTPGDTDWNARMTQRRVTDNPDAFNTSRSMQ</sequence>
<feature type="region of interest" description="Disordered" evidence="1">
    <location>
        <begin position="301"/>
        <end position="335"/>
    </location>
</feature>
<evidence type="ECO:0000256" key="1">
    <source>
        <dbReference type="SAM" id="MobiDB-lite"/>
    </source>
</evidence>
<proteinExistence type="predicted"/>
<dbReference type="Proteomes" id="UP000325811">
    <property type="component" value="Chromosome II"/>
</dbReference>
<evidence type="ECO:0000313" key="3">
    <source>
        <dbReference type="Proteomes" id="UP000325811"/>
    </source>
</evidence>
<organism evidence="2 3">
    <name type="scientific">Paraburkholderia dioscoreae</name>
    <dbReference type="NCBI Taxonomy" id="2604047"/>
    <lineage>
        <taxon>Bacteria</taxon>
        <taxon>Pseudomonadati</taxon>
        <taxon>Pseudomonadota</taxon>
        <taxon>Betaproteobacteria</taxon>
        <taxon>Burkholderiales</taxon>
        <taxon>Burkholderiaceae</taxon>
        <taxon>Paraburkholderia</taxon>
    </lineage>
</organism>
<gene>
    <name evidence="2" type="ORF">PDMSB3_0145</name>
</gene>
<feature type="region of interest" description="Disordered" evidence="1">
    <location>
        <begin position="16"/>
        <end position="50"/>
    </location>
</feature>
<feature type="region of interest" description="Disordered" evidence="1">
    <location>
        <begin position="164"/>
        <end position="204"/>
    </location>
</feature>
<dbReference type="RefSeq" id="WP_165187591.1">
    <property type="nucleotide sequence ID" value="NZ_LR699554.1"/>
</dbReference>
<dbReference type="AlphaFoldDB" id="A0A5Q4ZM18"/>
<evidence type="ECO:0000313" key="2">
    <source>
        <dbReference type="EMBL" id="VVD31448.1"/>
    </source>
</evidence>
<reference evidence="2 3" key="1">
    <citation type="submission" date="2019-08" db="EMBL/GenBank/DDBJ databases">
        <authorList>
            <person name="Herpell B J."/>
        </authorList>
    </citation>
    <scope>NUCLEOTIDE SEQUENCE [LARGE SCALE GENOMIC DNA]</scope>
    <source>
        <strain evidence="3">Msb3</strain>
    </source>
</reference>
<feature type="compositionally biased region" description="Low complexity" evidence="1">
    <location>
        <begin position="171"/>
        <end position="199"/>
    </location>
</feature>
<name>A0A5Q4ZM18_9BURK</name>